<dbReference type="EMBL" id="GBRH01235866">
    <property type="protein sequence ID" value="JAD62029.1"/>
    <property type="molecule type" value="Transcribed_RNA"/>
</dbReference>
<dbReference type="AlphaFoldDB" id="A0A0A9BDK0"/>
<reference evidence="1" key="2">
    <citation type="journal article" date="2015" name="Data Brief">
        <title>Shoot transcriptome of the giant reed, Arundo donax.</title>
        <authorList>
            <person name="Barrero R.A."/>
            <person name="Guerrero F.D."/>
            <person name="Moolhuijzen P."/>
            <person name="Goolsby J.A."/>
            <person name="Tidwell J."/>
            <person name="Bellgard S.E."/>
            <person name="Bellgard M.I."/>
        </authorList>
    </citation>
    <scope>NUCLEOTIDE SEQUENCE</scope>
    <source>
        <tissue evidence="1">Shoot tissue taken approximately 20 cm above the soil surface</tissue>
    </source>
</reference>
<accession>A0A0A9BDK0</accession>
<organism evidence="1">
    <name type="scientific">Arundo donax</name>
    <name type="common">Giant reed</name>
    <name type="synonym">Donax arundinaceus</name>
    <dbReference type="NCBI Taxonomy" id="35708"/>
    <lineage>
        <taxon>Eukaryota</taxon>
        <taxon>Viridiplantae</taxon>
        <taxon>Streptophyta</taxon>
        <taxon>Embryophyta</taxon>
        <taxon>Tracheophyta</taxon>
        <taxon>Spermatophyta</taxon>
        <taxon>Magnoliopsida</taxon>
        <taxon>Liliopsida</taxon>
        <taxon>Poales</taxon>
        <taxon>Poaceae</taxon>
        <taxon>PACMAD clade</taxon>
        <taxon>Arundinoideae</taxon>
        <taxon>Arundineae</taxon>
        <taxon>Arundo</taxon>
    </lineage>
</organism>
<reference evidence="1" key="1">
    <citation type="submission" date="2014-09" db="EMBL/GenBank/DDBJ databases">
        <authorList>
            <person name="Magalhaes I.L.F."/>
            <person name="Oliveira U."/>
            <person name="Santos F.R."/>
            <person name="Vidigal T.H.D.A."/>
            <person name="Brescovit A.D."/>
            <person name="Santos A.J."/>
        </authorList>
    </citation>
    <scope>NUCLEOTIDE SEQUENCE</scope>
    <source>
        <tissue evidence="1">Shoot tissue taken approximately 20 cm above the soil surface</tissue>
    </source>
</reference>
<sequence length="35" mass="4195">MTLVVFAACFVRFRMEYGLNRQKWRTVLVDLNTLC</sequence>
<proteinExistence type="predicted"/>
<evidence type="ECO:0000313" key="1">
    <source>
        <dbReference type="EMBL" id="JAD62029.1"/>
    </source>
</evidence>
<protein>
    <submittedName>
        <fullName evidence="1">Uncharacterized protein</fullName>
    </submittedName>
</protein>
<name>A0A0A9BDK0_ARUDO</name>